<comment type="caution">
    <text evidence="2">The sequence shown here is derived from an EMBL/GenBank/DDBJ whole genome shotgun (WGS) entry which is preliminary data.</text>
</comment>
<dbReference type="RefSeq" id="WP_345025592.1">
    <property type="nucleotide sequence ID" value="NZ_BAABDO010000234.1"/>
</dbReference>
<name>A0ABP6ULK1_9ACTN</name>
<accession>A0ABP6ULK1</accession>
<comment type="similarity">
    <text evidence="1">Belongs to the AB hydrolase superfamily.</text>
</comment>
<keyword evidence="3" id="KW-1185">Reference proteome</keyword>
<sequence>MRHLGDFGGLVRLAGRRRALWPRPDASLRTRLDESLGMPPYGDDADVRTERTWSAGGIDGEELSWSPGFGPRTRAWLLRPAGARGPLPGVLALHCHAGMKYWGKEKIADGPSGGTPSEIRALRAEIYGGRAFAVELARRGFAVLCHDVFLWGSRRFPLETMPERVRALADDLRELAERRGGSMSAPRYYDTAARHHEPVVAKYCNLLGTSLLGLVAREDLIAARVLAGLPGVRADALGCVGLSGGGLRAGMLHALCPRVRASVVVAMMAALPDMLGEHVDAHSWVSWPPGLAAVGDWPDIVALGAPSPLLVLYGERDPLFPPEGMRRADARLRRSYRAAGRPDAYTGAFHPVGHVFDAAMQEQAFAWLSSVLSPAPGR</sequence>
<dbReference type="PANTHER" id="PTHR22946:SF8">
    <property type="entry name" value="ACETYL XYLAN ESTERASE DOMAIN-CONTAINING PROTEIN"/>
    <property type="match status" value="1"/>
</dbReference>
<dbReference type="EMBL" id="BAABDO010000234">
    <property type="protein sequence ID" value="GAA3509416.1"/>
    <property type="molecule type" value="Genomic_DNA"/>
</dbReference>
<dbReference type="Proteomes" id="UP001500266">
    <property type="component" value="Unassembled WGS sequence"/>
</dbReference>
<evidence type="ECO:0000256" key="1">
    <source>
        <dbReference type="ARBA" id="ARBA00008645"/>
    </source>
</evidence>
<evidence type="ECO:0000313" key="2">
    <source>
        <dbReference type="EMBL" id="GAA3509416.1"/>
    </source>
</evidence>
<dbReference type="PANTHER" id="PTHR22946">
    <property type="entry name" value="DIENELACTONE HYDROLASE DOMAIN-CONTAINING PROTEIN-RELATED"/>
    <property type="match status" value="1"/>
</dbReference>
<evidence type="ECO:0008006" key="4">
    <source>
        <dbReference type="Google" id="ProtNLM"/>
    </source>
</evidence>
<evidence type="ECO:0000313" key="3">
    <source>
        <dbReference type="Proteomes" id="UP001500266"/>
    </source>
</evidence>
<organism evidence="2 3">
    <name type="scientific">Actinomadura keratinilytica</name>
    <dbReference type="NCBI Taxonomy" id="547461"/>
    <lineage>
        <taxon>Bacteria</taxon>
        <taxon>Bacillati</taxon>
        <taxon>Actinomycetota</taxon>
        <taxon>Actinomycetes</taxon>
        <taxon>Streptosporangiales</taxon>
        <taxon>Thermomonosporaceae</taxon>
        <taxon>Actinomadura</taxon>
    </lineage>
</organism>
<dbReference type="InterPro" id="IPR050261">
    <property type="entry name" value="FrsA_esterase"/>
</dbReference>
<dbReference type="Gene3D" id="3.40.50.1820">
    <property type="entry name" value="alpha/beta hydrolase"/>
    <property type="match status" value="1"/>
</dbReference>
<protein>
    <recommendedName>
        <fullName evidence="4">Dienelactone hydrolase domain-containing protein</fullName>
    </recommendedName>
</protein>
<reference evidence="3" key="1">
    <citation type="journal article" date="2019" name="Int. J. Syst. Evol. Microbiol.">
        <title>The Global Catalogue of Microorganisms (GCM) 10K type strain sequencing project: providing services to taxonomists for standard genome sequencing and annotation.</title>
        <authorList>
            <consortium name="The Broad Institute Genomics Platform"/>
            <consortium name="The Broad Institute Genome Sequencing Center for Infectious Disease"/>
            <person name="Wu L."/>
            <person name="Ma J."/>
        </authorList>
    </citation>
    <scope>NUCLEOTIDE SEQUENCE [LARGE SCALE GENOMIC DNA]</scope>
    <source>
        <strain evidence="3">JCM 17316</strain>
    </source>
</reference>
<dbReference type="InterPro" id="IPR029058">
    <property type="entry name" value="AB_hydrolase_fold"/>
</dbReference>
<gene>
    <name evidence="2" type="ORF">GCM10022416_63760</name>
</gene>
<proteinExistence type="inferred from homology"/>
<dbReference type="SUPFAM" id="SSF53474">
    <property type="entry name" value="alpha/beta-Hydrolases"/>
    <property type="match status" value="1"/>
</dbReference>